<sequence length="147" mass="16162">MSTKPFEVEDKDLNEARAKAQTGNSYVLVLEQNTPRFFVANEVFGYLSWTAILGADPERIQIDYGHNVPNGIHVFEVAPNPGGWANMTYRDLNGVLHSSPVSGQIFLSVVRPEFGTSYQHTGILLNVRFGSGSTEVVINGTFVNNSD</sequence>
<proteinExistence type="predicted"/>
<dbReference type="RefSeq" id="WP_033898072.1">
    <property type="nucleotide sequence ID" value="NZ_CP014546.1"/>
</dbReference>
<organism evidence="1 2">
    <name type="scientific">Pseudomonas azotoformans</name>
    <dbReference type="NCBI Taxonomy" id="47878"/>
    <lineage>
        <taxon>Bacteria</taxon>
        <taxon>Pseudomonadati</taxon>
        <taxon>Pseudomonadota</taxon>
        <taxon>Gammaproteobacteria</taxon>
        <taxon>Pseudomonadales</taxon>
        <taxon>Pseudomonadaceae</taxon>
        <taxon>Pseudomonas</taxon>
    </lineage>
</organism>
<reference evidence="1 2" key="1">
    <citation type="submission" date="2016-02" db="EMBL/GenBank/DDBJ databases">
        <title>Complete genome sequence of Pseudomonas azotoformans S4.</title>
        <authorList>
            <person name="Fang Y."/>
            <person name="Wu L."/>
            <person name="Feng G."/>
        </authorList>
    </citation>
    <scope>NUCLEOTIDE SEQUENCE [LARGE SCALE GENOMIC DNA]</scope>
    <source>
        <strain evidence="1 2">S4</strain>
    </source>
</reference>
<accession>A0A127HT03</accession>
<dbReference type="AlphaFoldDB" id="A0A127HT03"/>
<protein>
    <submittedName>
        <fullName evidence="1">Uncharacterized protein</fullName>
    </submittedName>
</protein>
<evidence type="ECO:0000313" key="2">
    <source>
        <dbReference type="Proteomes" id="UP000070516"/>
    </source>
</evidence>
<gene>
    <name evidence="1" type="ORF">AYR47_04300</name>
</gene>
<dbReference type="Proteomes" id="UP000070516">
    <property type="component" value="Chromosome"/>
</dbReference>
<evidence type="ECO:0000313" key="1">
    <source>
        <dbReference type="EMBL" id="AMN77593.1"/>
    </source>
</evidence>
<dbReference type="KEGG" id="pazo:AYR47_04300"/>
<name>A0A127HT03_PSEAZ</name>
<dbReference type="EMBL" id="CP014546">
    <property type="protein sequence ID" value="AMN77593.1"/>
    <property type="molecule type" value="Genomic_DNA"/>
</dbReference>